<dbReference type="AlphaFoldDB" id="G4T446"/>
<evidence type="ECO:0000313" key="2">
    <source>
        <dbReference type="EMBL" id="CCE23781.1"/>
    </source>
</evidence>
<evidence type="ECO:0008006" key="4">
    <source>
        <dbReference type="Google" id="ProtNLM"/>
    </source>
</evidence>
<dbReference type="InterPro" id="IPR021300">
    <property type="entry name" value="Integr_conj_element_PFL4695"/>
</dbReference>
<gene>
    <name evidence="2" type="ordered locus">MEALZ_2095</name>
</gene>
<sequence>MRCVTYCFILIALFGTAANSEPVVLFDAGNTRPMPDRLQIKHPNYQQSLSLPDIPQNFDPLPVSSQALTPGPVQARVIDRPGLDRPVFIIGYDEFSLDWLRHNLEQLKRHRATGIVVNVENPYQLRRLRQTADGLEVNPVPGDFIAKQLELKHYPVLISQHRIEQ</sequence>
<dbReference type="EMBL" id="FO082060">
    <property type="protein sequence ID" value="CCE23781.1"/>
    <property type="molecule type" value="Genomic_DNA"/>
</dbReference>
<organism evidence="2 3">
    <name type="scientific">Methylotuvimicrobium alcaliphilum (strain DSM 19304 / NCIMB 14124 / VKM B-2133 / 20Z)</name>
    <name type="common">Methylomicrobium alcaliphilum</name>
    <dbReference type="NCBI Taxonomy" id="1091494"/>
    <lineage>
        <taxon>Bacteria</taxon>
        <taxon>Pseudomonadati</taxon>
        <taxon>Pseudomonadota</taxon>
        <taxon>Gammaproteobacteria</taxon>
        <taxon>Methylococcales</taxon>
        <taxon>Methylococcaceae</taxon>
        <taxon>Methylotuvimicrobium</taxon>
    </lineage>
</organism>
<dbReference type="PATRIC" id="fig|271065.3.peg.2153"/>
<dbReference type="HOGENOM" id="CLU_119102_0_0_6"/>
<evidence type="ECO:0000256" key="1">
    <source>
        <dbReference type="SAM" id="SignalP"/>
    </source>
</evidence>
<dbReference type="KEGG" id="mah:MEALZ_2095"/>
<dbReference type="Proteomes" id="UP000008315">
    <property type="component" value="Chromosome"/>
</dbReference>
<name>G4T446_META2</name>
<keyword evidence="3" id="KW-1185">Reference proteome</keyword>
<dbReference type="Pfam" id="PF11072">
    <property type="entry name" value="DUF2859"/>
    <property type="match status" value="1"/>
</dbReference>
<feature type="signal peptide" evidence="1">
    <location>
        <begin position="1"/>
        <end position="17"/>
    </location>
</feature>
<feature type="chain" id="PRO_5003468679" description="Integrating conjugative element protein" evidence="1">
    <location>
        <begin position="18"/>
        <end position="165"/>
    </location>
</feature>
<dbReference type="RefSeq" id="WP_014148571.1">
    <property type="nucleotide sequence ID" value="NC_016112.1"/>
</dbReference>
<evidence type="ECO:0000313" key="3">
    <source>
        <dbReference type="Proteomes" id="UP000008315"/>
    </source>
</evidence>
<dbReference type="STRING" id="1091494.MEALZ_2095"/>
<protein>
    <recommendedName>
        <fullName evidence="4">Integrating conjugative element protein</fullName>
    </recommendedName>
</protein>
<proteinExistence type="predicted"/>
<keyword evidence="1" id="KW-0732">Signal</keyword>
<dbReference type="NCBIfam" id="TIGR03765">
    <property type="entry name" value="ICE_PFL_4695"/>
    <property type="match status" value="1"/>
</dbReference>
<reference evidence="3" key="1">
    <citation type="journal article" date="2012" name="J. Bacteriol.">
        <title>Genome sequence of the haloalkaliphilic methanotrophic bacterium Methylomicrobium alcaliphilum 20Z.</title>
        <authorList>
            <person name="Vuilleumier S."/>
            <person name="Khmelenina V.N."/>
            <person name="Bringel F."/>
            <person name="Reshetnikov A.S."/>
            <person name="Lajus A."/>
            <person name="Mangenot S."/>
            <person name="Rouy Z."/>
            <person name="Op den Camp H.J."/>
            <person name="Jetten M.S."/>
            <person name="Dispirito A.A."/>
            <person name="Dunfield P."/>
            <person name="Klotz M.G."/>
            <person name="Semrau J.D."/>
            <person name="Stein L.Y."/>
            <person name="Barbe V."/>
            <person name="Medigue C."/>
            <person name="Trotsenko Y.A."/>
            <person name="Kalyuzhnaya M.G."/>
        </authorList>
    </citation>
    <scope>NUCLEOTIDE SEQUENCE [LARGE SCALE GENOMIC DNA]</scope>
    <source>
        <strain evidence="3">DSM 19304 / NCIMB 14124 / VKM B-2133 / 20Z</strain>
    </source>
</reference>
<accession>G4T446</accession>